<name>A0ABU2Y5B7_9FLAO</name>
<evidence type="ECO:0000313" key="2">
    <source>
        <dbReference type="EMBL" id="MDT0553399.1"/>
    </source>
</evidence>
<feature type="transmembrane region" description="Helical" evidence="1">
    <location>
        <begin position="21"/>
        <end position="38"/>
    </location>
</feature>
<sequence length="153" mass="17463">MAKSKEKSPIVSSINNKQRLYLRYFTAILIDLTVLNLFDEYWDLVQINSFTISLFAAIMLQVLLVITLKIEHKIGDYFKKKEGFMAKFLRIFSAWAVLFGSKFVILEALSRAFGDEVQFKGPYHGIVAFIVVIVVMLLTEAVSTKITKALGFR</sequence>
<reference evidence="2 3" key="1">
    <citation type="submission" date="2023-09" db="EMBL/GenBank/DDBJ databases">
        <authorList>
            <person name="Rey-Velasco X."/>
        </authorList>
    </citation>
    <scope>NUCLEOTIDE SEQUENCE [LARGE SCALE GENOMIC DNA]</scope>
    <source>
        <strain evidence="2 3">P050</strain>
    </source>
</reference>
<keyword evidence="1" id="KW-0472">Membrane</keyword>
<dbReference type="EMBL" id="JAVRHV010000004">
    <property type="protein sequence ID" value="MDT0553399.1"/>
    <property type="molecule type" value="Genomic_DNA"/>
</dbReference>
<evidence type="ECO:0000313" key="3">
    <source>
        <dbReference type="Proteomes" id="UP001252186"/>
    </source>
</evidence>
<keyword evidence="3" id="KW-1185">Reference proteome</keyword>
<protein>
    <submittedName>
        <fullName evidence="2">Uncharacterized protein</fullName>
    </submittedName>
</protein>
<evidence type="ECO:0000256" key="1">
    <source>
        <dbReference type="SAM" id="Phobius"/>
    </source>
</evidence>
<organism evidence="2 3">
    <name type="scientific">Urechidicola vernalis</name>
    <dbReference type="NCBI Taxonomy" id="3075600"/>
    <lineage>
        <taxon>Bacteria</taxon>
        <taxon>Pseudomonadati</taxon>
        <taxon>Bacteroidota</taxon>
        <taxon>Flavobacteriia</taxon>
        <taxon>Flavobacteriales</taxon>
        <taxon>Flavobacteriaceae</taxon>
        <taxon>Urechidicola</taxon>
    </lineage>
</organism>
<comment type="caution">
    <text evidence="2">The sequence shown here is derived from an EMBL/GenBank/DDBJ whole genome shotgun (WGS) entry which is preliminary data.</text>
</comment>
<feature type="transmembrane region" description="Helical" evidence="1">
    <location>
        <begin position="121"/>
        <end position="143"/>
    </location>
</feature>
<feature type="transmembrane region" description="Helical" evidence="1">
    <location>
        <begin position="50"/>
        <end position="68"/>
    </location>
</feature>
<keyword evidence="1" id="KW-0812">Transmembrane</keyword>
<keyword evidence="1" id="KW-1133">Transmembrane helix</keyword>
<proteinExistence type="predicted"/>
<accession>A0ABU2Y5B7</accession>
<gene>
    <name evidence="2" type="ORF">RM519_09100</name>
</gene>
<dbReference type="RefSeq" id="WP_311593412.1">
    <property type="nucleotide sequence ID" value="NZ_JAVRHV010000004.1"/>
</dbReference>
<dbReference type="Proteomes" id="UP001252186">
    <property type="component" value="Unassembled WGS sequence"/>
</dbReference>
<feature type="transmembrane region" description="Helical" evidence="1">
    <location>
        <begin position="88"/>
        <end position="109"/>
    </location>
</feature>